<name>A0A7X5SYF5_CLOSG</name>
<feature type="chain" id="PRO_5030843365" evidence="2">
    <location>
        <begin position="25"/>
        <end position="504"/>
    </location>
</feature>
<dbReference type="Pfam" id="PF16472">
    <property type="entry name" value="DUF5050"/>
    <property type="match status" value="1"/>
</dbReference>
<dbReference type="InterPro" id="IPR052557">
    <property type="entry name" value="CAP/Cytokinesis_protein"/>
</dbReference>
<dbReference type="Gene3D" id="2.60.40.1220">
    <property type="match status" value="1"/>
</dbReference>
<evidence type="ECO:0000313" key="8">
    <source>
        <dbReference type="Proteomes" id="UP000223854"/>
    </source>
</evidence>
<feature type="domain" description="Prolow-density lipoprotein receptor-related protein 1-like beta-propeller" evidence="5">
    <location>
        <begin position="283"/>
        <end position="402"/>
    </location>
</feature>
<reference evidence="7 8" key="1">
    <citation type="submission" date="2017-09" db="EMBL/GenBank/DDBJ databases">
        <title>FDA dAtabase for Regulatory Grade micrObial Sequences (FDA-ARGOS): Supporting development and validation of Infectious Disease Dx tests.</title>
        <authorList>
            <person name="Kerrigan L."/>
            <person name="Long C."/>
            <person name="Tallon L.J."/>
            <person name="Sadzewicz L."/>
            <person name="Ott S."/>
            <person name="Zhao X."/>
            <person name="Nagaraj S."/>
            <person name="Vavikolanu K."/>
            <person name="Aluvathingal J."/>
            <person name="Nadendla S."/>
            <person name="Sichtig H."/>
        </authorList>
    </citation>
    <scope>NUCLEOTIDE SEQUENCE [LARGE SCALE GENOMIC DNA]</scope>
    <source>
        <strain evidence="7 8">FDAARGOS_423</strain>
    </source>
</reference>
<evidence type="ECO:0000256" key="2">
    <source>
        <dbReference type="SAM" id="SignalP"/>
    </source>
</evidence>
<dbReference type="InterPro" id="IPR038765">
    <property type="entry name" value="Papain-like_cys_pep_sf"/>
</dbReference>
<dbReference type="AlphaFoldDB" id="A0A7X5SYF5"/>
<evidence type="ECO:0000259" key="4">
    <source>
        <dbReference type="Pfam" id="PF13205"/>
    </source>
</evidence>
<feature type="domain" description="Transglutaminase-like" evidence="3">
    <location>
        <begin position="134"/>
        <end position="232"/>
    </location>
</feature>
<dbReference type="InterPro" id="IPR002931">
    <property type="entry name" value="Transglutaminase-like"/>
</dbReference>
<dbReference type="InterPro" id="IPR032812">
    <property type="entry name" value="SbsA_Ig"/>
</dbReference>
<evidence type="ECO:0000256" key="1">
    <source>
        <dbReference type="ARBA" id="ARBA00022729"/>
    </source>
</evidence>
<dbReference type="PANTHER" id="PTHR46333:SF2">
    <property type="entry name" value="CYTOKINESIS PROTEIN 3"/>
    <property type="match status" value="1"/>
</dbReference>
<feature type="domain" description="SbsA Ig-like" evidence="4">
    <location>
        <begin position="412"/>
        <end position="502"/>
    </location>
</feature>
<reference evidence="6 9" key="2">
    <citation type="submission" date="2019-04" db="EMBL/GenBank/DDBJ databases">
        <title>Genome sequencing of Clostridium botulinum Groups I-IV and Clostridium butyricum.</title>
        <authorList>
            <person name="Brunt J."/>
            <person name="Van Vliet A.H.M."/>
            <person name="Stringer S.C."/>
            <person name="Carter A.T."/>
            <person name="Peck M.W."/>
        </authorList>
    </citation>
    <scope>NUCLEOTIDE SEQUENCE [LARGE SCALE GENOMIC DNA]</scope>
    <source>
        <strain evidence="6 9">IFR 18/108</strain>
    </source>
</reference>
<dbReference type="InterPro" id="IPR032485">
    <property type="entry name" value="LRP1-like_beta_prop"/>
</dbReference>
<evidence type="ECO:0000259" key="3">
    <source>
        <dbReference type="Pfam" id="PF01841"/>
    </source>
</evidence>
<gene>
    <name evidence="7" type="ORF">CRX47_17955</name>
    <name evidence="6" type="ORF">FDF70_12455</name>
</gene>
<organism evidence="6 9">
    <name type="scientific">Clostridium sporogenes</name>
    <dbReference type="NCBI Taxonomy" id="1509"/>
    <lineage>
        <taxon>Bacteria</taxon>
        <taxon>Bacillati</taxon>
        <taxon>Bacillota</taxon>
        <taxon>Clostridia</taxon>
        <taxon>Eubacteriales</taxon>
        <taxon>Clostridiaceae</taxon>
        <taxon>Clostridium</taxon>
    </lineage>
</organism>
<evidence type="ECO:0000313" key="9">
    <source>
        <dbReference type="Proteomes" id="UP000486601"/>
    </source>
</evidence>
<accession>A0A7X5SYF5</accession>
<dbReference type="EMBL" id="PDLH01000007">
    <property type="protein sequence ID" value="PHH01611.1"/>
    <property type="molecule type" value="Genomic_DNA"/>
</dbReference>
<dbReference type="Pfam" id="PF13205">
    <property type="entry name" value="Big_5"/>
    <property type="match status" value="1"/>
</dbReference>
<dbReference type="Proteomes" id="UP000223854">
    <property type="component" value="Unassembled WGS sequence"/>
</dbReference>
<keyword evidence="1 2" id="KW-0732">Signal</keyword>
<dbReference type="InterPro" id="IPR014755">
    <property type="entry name" value="Cu-Rt/internalin_Ig-like"/>
</dbReference>
<evidence type="ECO:0000259" key="5">
    <source>
        <dbReference type="Pfam" id="PF16472"/>
    </source>
</evidence>
<dbReference type="PANTHER" id="PTHR46333">
    <property type="entry name" value="CYTOKINESIS PROTEIN 3"/>
    <property type="match status" value="1"/>
</dbReference>
<dbReference type="GO" id="GO:0005737">
    <property type="term" value="C:cytoplasm"/>
    <property type="evidence" value="ECO:0007669"/>
    <property type="project" value="TreeGrafter"/>
</dbReference>
<dbReference type="EMBL" id="SXCS01000007">
    <property type="protein sequence ID" value="NFR62271.1"/>
    <property type="molecule type" value="Genomic_DNA"/>
</dbReference>
<evidence type="ECO:0000313" key="7">
    <source>
        <dbReference type="EMBL" id="PHH01611.1"/>
    </source>
</evidence>
<dbReference type="Pfam" id="PF01841">
    <property type="entry name" value="Transglut_core"/>
    <property type="match status" value="1"/>
</dbReference>
<dbReference type="SUPFAM" id="SSF54001">
    <property type="entry name" value="Cysteine proteinases"/>
    <property type="match status" value="1"/>
</dbReference>
<proteinExistence type="predicted"/>
<feature type="signal peptide" evidence="2">
    <location>
        <begin position="1"/>
        <end position="24"/>
    </location>
</feature>
<dbReference type="Gene3D" id="3.10.620.30">
    <property type="match status" value="1"/>
</dbReference>
<evidence type="ECO:0000313" key="6">
    <source>
        <dbReference type="EMBL" id="NFR62271.1"/>
    </source>
</evidence>
<dbReference type="Proteomes" id="UP000486601">
    <property type="component" value="Unassembled WGS sequence"/>
</dbReference>
<comment type="caution">
    <text evidence="6">The sequence shown here is derived from an EMBL/GenBank/DDBJ whole genome shotgun (WGS) entry which is preliminary data.</text>
</comment>
<sequence>MKKTRQILYLIILIFSLNVSNVLAADNIKKYPAPDVEKRSYSTTITYDKYLYDSILNGLVNLKDKVDTSTYSKNSDEVFKVLEKVLDDHPEIFYFDYENCSFWSNGILELGYRGNKETINTMKQQLNNKVQSIIDGVVTQDMSELEKEMAIHDYIVLNTKYDEEALKGNISSELIFTSYGCLVNNLAVCDGYAKAMQLLLNKVGVYTIRVTGNGNGVSHAWNIVRINGKNYQVDATWNDPVPDSGYLRYKYFNMSDADIAKDHYWVKSDFPVCNDNSFKYLQKADYVVKDLDYIYYSNNEDDYNLYKMKIDGSNNQMLTEDRAVNLVYYNDYIYFSNYSDGGTLYKVKNDGTELEQILDNHVENLHYSDGYLTYYNEDLSKDEKMKLEQVTYEVEDKEKFNQVFSSYKNWGQAKEVPQNKIWKISFNRAVNAENLKDQVYVMDSSFNKVEDIDVNVNNGGKNITITKKDLYKRGGLYYLVISKPIKDVKGKEIKEPVVMRFKVY</sequence>
<dbReference type="RefSeq" id="WP_040109020.1">
    <property type="nucleotide sequence ID" value="NZ_CBCRVC010000044.1"/>
</dbReference>
<keyword evidence="8" id="KW-1185">Reference proteome</keyword>
<protein>
    <submittedName>
        <fullName evidence="6">DUF5050 domain-containing protein</fullName>
    </submittedName>
</protein>
<dbReference type="SUPFAM" id="SSF82171">
    <property type="entry name" value="DPP6 N-terminal domain-like"/>
    <property type="match status" value="1"/>
</dbReference>